<name>A0ABT2QJ43_9EURY</name>
<evidence type="ECO:0000313" key="1">
    <source>
        <dbReference type="EMBL" id="MCU4974957.1"/>
    </source>
</evidence>
<proteinExistence type="predicted"/>
<protein>
    <submittedName>
        <fullName evidence="1">Uncharacterized protein</fullName>
    </submittedName>
</protein>
<dbReference type="RefSeq" id="WP_338008837.1">
    <property type="nucleotide sequence ID" value="NZ_JAOPKB010000015.1"/>
</dbReference>
<sequence length="61" mass="6669">MTEVVSFLFELAISAGFDFDAISRQGNQAGQLFVEVIGELKIAPAVATLVRMRASGRRRNL</sequence>
<organism evidence="1 2">
    <name type="scientific">Natronoglomus mannanivorans</name>
    <dbReference type="NCBI Taxonomy" id="2979990"/>
    <lineage>
        <taxon>Archaea</taxon>
        <taxon>Methanobacteriati</taxon>
        <taxon>Methanobacteriota</taxon>
        <taxon>Stenosarchaea group</taxon>
        <taxon>Halobacteria</taxon>
        <taxon>Halobacteriales</taxon>
        <taxon>Natrialbaceae</taxon>
        <taxon>Natronoglomus</taxon>
    </lineage>
</organism>
<dbReference type="EMBL" id="JAOPKB010000015">
    <property type="protein sequence ID" value="MCU4974957.1"/>
    <property type="molecule type" value="Genomic_DNA"/>
</dbReference>
<dbReference type="Proteomes" id="UP001320972">
    <property type="component" value="Unassembled WGS sequence"/>
</dbReference>
<reference evidence="1 2" key="1">
    <citation type="submission" date="2022-09" db="EMBL/GenBank/DDBJ databases">
        <title>Enrichment on poylsaccharides allowed isolation of novel metabolic and taxonomic groups of Haloarchaea.</title>
        <authorList>
            <person name="Sorokin D.Y."/>
            <person name="Elcheninov A.G."/>
            <person name="Khizhniak T.V."/>
            <person name="Kolganova T.V."/>
            <person name="Kublanov I.V."/>
        </authorList>
    </citation>
    <scope>NUCLEOTIDE SEQUENCE [LARGE SCALE GENOMIC DNA]</scope>
    <source>
        <strain evidence="1 2">AArc-m2/3/4</strain>
    </source>
</reference>
<keyword evidence="2" id="KW-1185">Reference proteome</keyword>
<comment type="caution">
    <text evidence="1">The sequence shown here is derived from an EMBL/GenBank/DDBJ whole genome shotgun (WGS) entry which is preliminary data.</text>
</comment>
<accession>A0ABT2QJ43</accession>
<evidence type="ECO:0000313" key="2">
    <source>
        <dbReference type="Proteomes" id="UP001320972"/>
    </source>
</evidence>
<gene>
    <name evidence="1" type="ORF">OB955_19755</name>
</gene>